<organism evidence="3 4">
    <name type="scientific">Streptomyces tsukubensis</name>
    <dbReference type="NCBI Taxonomy" id="83656"/>
    <lineage>
        <taxon>Bacteria</taxon>
        <taxon>Bacillati</taxon>
        <taxon>Actinomycetota</taxon>
        <taxon>Actinomycetes</taxon>
        <taxon>Kitasatosporales</taxon>
        <taxon>Streptomycetaceae</taxon>
        <taxon>Streptomyces</taxon>
    </lineage>
</organism>
<accession>A0A1V4A7G2</accession>
<keyword evidence="1" id="KW-0418">Kinase</keyword>
<gene>
    <name evidence="3" type="ORF">B1H18_18590</name>
</gene>
<dbReference type="InterPro" id="IPR050267">
    <property type="entry name" value="Anti-sigma-factor_SerPK"/>
</dbReference>
<dbReference type="Proteomes" id="UP000190539">
    <property type="component" value="Unassembled WGS sequence"/>
</dbReference>
<dbReference type="PANTHER" id="PTHR35526">
    <property type="entry name" value="ANTI-SIGMA-F FACTOR RSBW-RELATED"/>
    <property type="match status" value="1"/>
</dbReference>
<dbReference type="PANTHER" id="PTHR35526:SF3">
    <property type="entry name" value="ANTI-SIGMA-F FACTOR RSBW"/>
    <property type="match status" value="1"/>
</dbReference>
<reference evidence="3 4" key="1">
    <citation type="submission" date="2017-02" db="EMBL/GenBank/DDBJ databases">
        <title>Draft Genome Sequence of Streptomyces tsukubaensis F601, a Producer of the immunosuppressant tacrolimus FK506.</title>
        <authorList>
            <person name="Zong G."/>
            <person name="Zhong C."/>
            <person name="Fu J."/>
            <person name="Qin R."/>
            <person name="Cao G."/>
        </authorList>
    </citation>
    <scope>NUCLEOTIDE SEQUENCE [LARGE SCALE GENOMIC DNA]</scope>
    <source>
        <strain evidence="3 4">F601</strain>
    </source>
</reference>
<evidence type="ECO:0000256" key="1">
    <source>
        <dbReference type="ARBA" id="ARBA00022527"/>
    </source>
</evidence>
<dbReference type="CDD" id="cd16936">
    <property type="entry name" value="HATPase_RsbW-like"/>
    <property type="match status" value="1"/>
</dbReference>
<comment type="caution">
    <text evidence="3">The sequence shown here is derived from an EMBL/GenBank/DDBJ whole genome shotgun (WGS) entry which is preliminary data.</text>
</comment>
<dbReference type="AlphaFoldDB" id="A0A1V4A7G2"/>
<proteinExistence type="predicted"/>
<dbReference type="InterPro" id="IPR003594">
    <property type="entry name" value="HATPase_dom"/>
</dbReference>
<feature type="domain" description="Histidine kinase/HSP90-like ATPase" evidence="2">
    <location>
        <begin position="8"/>
        <end position="118"/>
    </location>
</feature>
<dbReference type="SUPFAM" id="SSF55874">
    <property type="entry name" value="ATPase domain of HSP90 chaperone/DNA topoisomerase II/histidine kinase"/>
    <property type="match status" value="1"/>
</dbReference>
<keyword evidence="1" id="KW-0723">Serine/threonine-protein kinase</keyword>
<evidence type="ECO:0000313" key="4">
    <source>
        <dbReference type="Proteomes" id="UP000190539"/>
    </source>
</evidence>
<evidence type="ECO:0000259" key="2">
    <source>
        <dbReference type="Pfam" id="PF13581"/>
    </source>
</evidence>
<protein>
    <recommendedName>
        <fullName evidence="2">Histidine kinase/HSP90-like ATPase domain-containing protein</fullName>
    </recommendedName>
</protein>
<keyword evidence="1" id="KW-0808">Transferase</keyword>
<sequence length="137" mass="14353">MDRSPGGTPGSAAEARTVARDVLVSQDRPVDESVAVDVSLVVSELVTNAFRHGGGLTGFHTFVRDEAIEILVDDASERVPAEQPRTEHGAPGGYGWPLVRRMASEVSIVPLPGGGKRIRVLIPLGPCAEKESDTAGG</sequence>
<dbReference type="GO" id="GO:0004674">
    <property type="term" value="F:protein serine/threonine kinase activity"/>
    <property type="evidence" value="ECO:0007669"/>
    <property type="project" value="UniProtKB-KW"/>
</dbReference>
<dbReference type="STRING" id="83656.B1H18_18590"/>
<dbReference type="Pfam" id="PF13581">
    <property type="entry name" value="HATPase_c_2"/>
    <property type="match status" value="1"/>
</dbReference>
<dbReference type="Gene3D" id="3.30.565.10">
    <property type="entry name" value="Histidine kinase-like ATPase, C-terminal domain"/>
    <property type="match status" value="1"/>
</dbReference>
<dbReference type="EMBL" id="MVFC01000015">
    <property type="protein sequence ID" value="OON77390.1"/>
    <property type="molecule type" value="Genomic_DNA"/>
</dbReference>
<keyword evidence="4" id="KW-1185">Reference proteome</keyword>
<name>A0A1V4A7G2_9ACTN</name>
<evidence type="ECO:0000313" key="3">
    <source>
        <dbReference type="EMBL" id="OON77390.1"/>
    </source>
</evidence>
<dbReference type="OrthoDB" id="5184679at2"/>
<dbReference type="InterPro" id="IPR036890">
    <property type="entry name" value="HATPase_C_sf"/>
</dbReference>